<dbReference type="AlphaFoldDB" id="A0A345UB11"/>
<protein>
    <recommendedName>
        <fullName evidence="2">Uracil phosphoribosyltransferase</fullName>
    </recommendedName>
</protein>
<accession>A0A345UB11</accession>
<dbReference type="EMBL" id="MH396016">
    <property type="protein sequence ID" value="AXI97647.1"/>
    <property type="molecule type" value="Genomic_DNA"/>
</dbReference>
<geneLocation type="chloroplast" evidence="1"/>
<dbReference type="RefSeq" id="YP_009511770.1">
    <property type="nucleotide sequence ID" value="NC_039145.1"/>
</dbReference>
<dbReference type="InterPro" id="IPR029057">
    <property type="entry name" value="PRTase-like"/>
</dbReference>
<reference evidence="1" key="1">
    <citation type="submission" date="2018-05" db="EMBL/GenBank/DDBJ databases">
        <title>Organellar genomes of Gracilariaceae.</title>
        <authorList>
            <person name="Iha C."/>
            <person name="Oliveira M.C."/>
        </authorList>
    </citation>
    <scope>NUCLEOTIDE SEQUENCE</scope>
</reference>
<proteinExistence type="predicted"/>
<sequence>MNNLIYTLIRRQMQLNIYVIIHPIIQRLANEIIYNYDKSRTNRMYDSNIKKLEILILYESIRKSIKGQNAYIKQIDLFKEKYLLDNKKKYLIVANLVTAYNIISEVNSLMPEKDIKHIDLKQILGKDNNKKSITNYLSSRNSINYRIIIFEKFLNKHTTIKILDYLTNKTSVKIGQVQVACIACNNKIIRQIGRKYSNLSIYTTKIREH</sequence>
<evidence type="ECO:0000313" key="1">
    <source>
        <dbReference type="EMBL" id="AXI97647.1"/>
    </source>
</evidence>
<gene>
    <name evidence="1" type="primary">orf209</name>
</gene>
<name>A0A345UB11_9FLOR</name>
<evidence type="ECO:0008006" key="2">
    <source>
        <dbReference type="Google" id="ProtNLM"/>
    </source>
</evidence>
<dbReference type="Gene3D" id="3.40.50.2020">
    <property type="match status" value="1"/>
</dbReference>
<dbReference type="GeneID" id="37624328"/>
<keyword evidence="1" id="KW-0934">Plastid</keyword>
<organism evidence="1">
    <name type="scientific">Melanthalia intermedia</name>
    <dbReference type="NCBI Taxonomy" id="172989"/>
    <lineage>
        <taxon>Eukaryota</taxon>
        <taxon>Rhodophyta</taxon>
        <taxon>Florideophyceae</taxon>
        <taxon>Rhodymeniophycidae</taxon>
        <taxon>Gracilariales</taxon>
        <taxon>Gracilariaceae</taxon>
        <taxon>Melanthalia</taxon>
    </lineage>
</organism>
<keyword evidence="1" id="KW-0150">Chloroplast</keyword>